<sequence length="323" mass="37853">MLFTLLKKNFIYPVNQLPLTLMSLKEWSLVYVKGKDDKKYLQNQLTIDINLLVKNEHVLCAHCNFNGKVWSTLRIFHYKQGYAYIVRTSVVEMQIKELRKYSIFSKVTIEEEKNTFLLGVAGLNARSFLLNFFTRVPDKLSPLILEDSRIILFFSDPLERFLLILSKKDVNIFNKQKISKVLFSDSKQWLLLEIESGFPIIDKESSSKFLPQAINLENLNGINFNKGCYYGQEIIAQTYFKKLNKRFLCVLYSREIVSCKIGSIIKIKTQREWLKIGLLLAVVHIREKETQIQVVLNKYVDINSVFKVNDLKNIFFIRKKNLI</sequence>
<dbReference type="InterPro" id="IPR045179">
    <property type="entry name" value="YgfZ/GcvT"/>
</dbReference>
<dbReference type="HAMAP" id="MF_01175">
    <property type="entry name" value="tRNA_modifying_YgfZ"/>
    <property type="match status" value="1"/>
</dbReference>
<dbReference type="EMBL" id="CP034861">
    <property type="protein sequence ID" value="QCI24482.1"/>
    <property type="molecule type" value="Genomic_DNA"/>
</dbReference>
<feature type="domain" description="tRNA-modifying protein YgfZ-like beta-barrel" evidence="5">
    <location>
        <begin position="244"/>
        <end position="310"/>
    </location>
</feature>
<reference evidence="6 7" key="2">
    <citation type="submission" date="2019-05" db="EMBL/GenBank/DDBJ databases">
        <title>Genome evolution of the obligate endosymbiont Buchnera aphidicola.</title>
        <authorList>
            <person name="Moran N.A."/>
        </authorList>
    </citation>
    <scope>NUCLEOTIDE SEQUENCE [LARGE SCALE GENOMIC DNA]</scope>
    <source>
        <strain evidence="6 7">Mst</strain>
    </source>
</reference>
<evidence type="ECO:0000256" key="3">
    <source>
        <dbReference type="ARBA" id="ARBA00022954"/>
    </source>
</evidence>
<proteinExistence type="inferred from homology"/>
<dbReference type="InterPro" id="IPR023758">
    <property type="entry name" value="tRNA-modifying_YgfZ"/>
</dbReference>
<feature type="binding site" evidence="4">
    <location>
        <position position="189"/>
    </location>
    <ligand>
        <name>folate</name>
        <dbReference type="ChEBI" id="CHEBI:62501"/>
    </ligand>
</feature>
<dbReference type="Gene3D" id="3.30.70.1630">
    <property type="match status" value="1"/>
</dbReference>
<dbReference type="SUPFAM" id="SSF101790">
    <property type="entry name" value="Aminomethyltransferase beta-barrel domain"/>
    <property type="match status" value="1"/>
</dbReference>
<accession>A0A4D6Y4Y6</accession>
<dbReference type="GO" id="GO:0016226">
    <property type="term" value="P:iron-sulfur cluster assembly"/>
    <property type="evidence" value="ECO:0007669"/>
    <property type="project" value="TreeGrafter"/>
</dbReference>
<dbReference type="Gene3D" id="2.40.30.160">
    <property type="match status" value="1"/>
</dbReference>
<protein>
    <recommendedName>
        <fullName evidence="4">tRNA-modifying protein YgfZ</fullName>
    </recommendedName>
</protein>
<evidence type="ECO:0000256" key="2">
    <source>
        <dbReference type="ARBA" id="ARBA00022694"/>
    </source>
</evidence>
<dbReference type="GO" id="GO:0008033">
    <property type="term" value="P:tRNA processing"/>
    <property type="evidence" value="ECO:0007669"/>
    <property type="project" value="UniProtKB-UniRule"/>
</dbReference>
<evidence type="ECO:0000259" key="5">
    <source>
        <dbReference type="Pfam" id="PF21130"/>
    </source>
</evidence>
<evidence type="ECO:0000313" key="6">
    <source>
        <dbReference type="EMBL" id="QCI24482.1"/>
    </source>
</evidence>
<evidence type="ECO:0000256" key="4">
    <source>
        <dbReference type="HAMAP-Rule" id="MF_01175"/>
    </source>
</evidence>
<dbReference type="OrthoDB" id="9796287at2"/>
<organism evidence="6 7">
    <name type="scientific">Buchnera aphidicola</name>
    <name type="common">Muscaphis stroyani</name>
    <dbReference type="NCBI Taxonomy" id="1241869"/>
    <lineage>
        <taxon>Bacteria</taxon>
        <taxon>Pseudomonadati</taxon>
        <taxon>Pseudomonadota</taxon>
        <taxon>Gammaproteobacteria</taxon>
        <taxon>Enterobacterales</taxon>
        <taxon>Erwiniaceae</taxon>
        <taxon>Buchnera</taxon>
    </lineage>
</organism>
<dbReference type="NCBIfam" id="TIGR03317">
    <property type="entry name" value="ygfZ_signature"/>
    <property type="match status" value="1"/>
</dbReference>
<keyword evidence="2 4" id="KW-0819">tRNA processing</keyword>
<dbReference type="GO" id="GO:0005542">
    <property type="term" value="F:folic acid binding"/>
    <property type="evidence" value="ECO:0007669"/>
    <property type="project" value="UniProtKB-UniRule"/>
</dbReference>
<name>A0A4D6Y4Y6_9GAMM</name>
<dbReference type="InterPro" id="IPR017703">
    <property type="entry name" value="YgfZ/GCV_T_CS"/>
</dbReference>
<dbReference type="PANTHER" id="PTHR22602:SF0">
    <property type="entry name" value="TRANSFERASE CAF17, MITOCHONDRIAL-RELATED"/>
    <property type="match status" value="1"/>
</dbReference>
<evidence type="ECO:0000256" key="1">
    <source>
        <dbReference type="ARBA" id="ARBA00022490"/>
    </source>
</evidence>
<reference evidence="6 7" key="1">
    <citation type="submission" date="2018-12" db="EMBL/GenBank/DDBJ databases">
        <authorList>
            <person name="Chong R.A."/>
        </authorList>
    </citation>
    <scope>NUCLEOTIDE SEQUENCE [LARGE SCALE GENOMIC DNA]</scope>
    <source>
        <strain evidence="6 7">Mst</strain>
    </source>
</reference>
<dbReference type="Gene3D" id="3.30.70.1400">
    <property type="entry name" value="Aminomethyltransferase beta-barrel domains"/>
    <property type="match status" value="1"/>
</dbReference>
<dbReference type="PANTHER" id="PTHR22602">
    <property type="entry name" value="TRANSFERASE CAF17, MITOCHONDRIAL-RELATED"/>
    <property type="match status" value="1"/>
</dbReference>
<dbReference type="AlphaFoldDB" id="A0A4D6Y4Y6"/>
<comment type="similarity">
    <text evidence="4">Belongs to the tRNA-modifying YgfZ family.</text>
</comment>
<gene>
    <name evidence="6" type="primary">ygfZ</name>
    <name evidence="6" type="ORF">D9V75_02095</name>
</gene>
<comment type="function">
    <text evidence="4">Folate-binding protein involved in regulating the level of ATP-DnaA and in the modification of some tRNAs. It is probably a key factor in regulatory networks that act via tRNA modification, such as initiation of chromosomal replication.</text>
</comment>
<feature type="binding site" evidence="4">
    <location>
        <position position="27"/>
    </location>
    <ligand>
        <name>folate</name>
        <dbReference type="ChEBI" id="CHEBI:62501"/>
    </ligand>
</feature>
<dbReference type="Pfam" id="PF21130">
    <property type="entry name" value="YgfZ_barrel"/>
    <property type="match status" value="1"/>
</dbReference>
<dbReference type="NCBIfam" id="NF007110">
    <property type="entry name" value="PRK09559.1"/>
    <property type="match status" value="1"/>
</dbReference>
<dbReference type="InterPro" id="IPR048451">
    <property type="entry name" value="YgfZ_barrel"/>
</dbReference>
<evidence type="ECO:0000313" key="7">
    <source>
        <dbReference type="Proteomes" id="UP000298673"/>
    </source>
</evidence>
<keyword evidence="3 4" id="KW-0290">Folate-binding</keyword>
<dbReference type="InterPro" id="IPR029043">
    <property type="entry name" value="GcvT/YgfZ_C"/>
</dbReference>
<dbReference type="Proteomes" id="UP000298673">
    <property type="component" value="Chromosome"/>
</dbReference>
<dbReference type="RefSeq" id="WP_158343764.1">
    <property type="nucleotide sequence ID" value="NZ_CP034861.1"/>
</dbReference>
<dbReference type="GO" id="GO:0005737">
    <property type="term" value="C:cytoplasm"/>
    <property type="evidence" value="ECO:0007669"/>
    <property type="project" value="UniProtKB-SubCell"/>
</dbReference>
<dbReference type="SUPFAM" id="SSF103025">
    <property type="entry name" value="Folate-binding domain"/>
    <property type="match status" value="1"/>
</dbReference>
<dbReference type="GO" id="GO:0009451">
    <property type="term" value="P:RNA modification"/>
    <property type="evidence" value="ECO:0007669"/>
    <property type="project" value="InterPro"/>
</dbReference>
<comment type="subcellular location">
    <subcellularLocation>
        <location evidence="4">Cytoplasm</location>
    </subcellularLocation>
</comment>
<keyword evidence="1 4" id="KW-0963">Cytoplasm</keyword>